<dbReference type="GO" id="GO:0045490">
    <property type="term" value="P:pectin catabolic process"/>
    <property type="evidence" value="ECO:0007669"/>
    <property type="project" value="TreeGrafter"/>
</dbReference>
<evidence type="ECO:0000256" key="5">
    <source>
        <dbReference type="ARBA" id="ARBA00022525"/>
    </source>
</evidence>
<dbReference type="SUPFAM" id="SSF51126">
    <property type="entry name" value="Pectin lyase-like"/>
    <property type="match status" value="1"/>
</dbReference>
<comment type="cofactor">
    <cofactor evidence="2 10">
        <name>Ca(2+)</name>
        <dbReference type="ChEBI" id="CHEBI:29108"/>
    </cofactor>
</comment>
<protein>
    <recommendedName>
        <fullName evidence="10">Pectate lyase</fullName>
        <ecNumber evidence="10">4.2.2.2</ecNumber>
    </recommendedName>
</protein>
<keyword evidence="7 10" id="KW-0106">Calcium</keyword>
<evidence type="ECO:0000256" key="7">
    <source>
        <dbReference type="ARBA" id="ARBA00022837"/>
    </source>
</evidence>
<comment type="subcellular location">
    <subcellularLocation>
        <location evidence="3 10">Secreted</location>
    </subcellularLocation>
</comment>
<dbReference type="InterPro" id="IPR004898">
    <property type="entry name" value="Pectate_lyase_PlyH/PlyE-like"/>
</dbReference>
<dbReference type="GO" id="GO:0030570">
    <property type="term" value="F:pectate lyase activity"/>
    <property type="evidence" value="ECO:0007669"/>
    <property type="project" value="UniProtKB-UniRule"/>
</dbReference>
<dbReference type="EC" id="4.2.2.2" evidence="10"/>
<evidence type="ECO:0000256" key="1">
    <source>
        <dbReference type="ARBA" id="ARBA00000695"/>
    </source>
</evidence>
<comment type="caution">
    <text evidence="11">The sequence shown here is derived from an EMBL/GenBank/DDBJ whole genome shotgun (WGS) entry which is preliminary data.</text>
</comment>
<evidence type="ECO:0000313" key="12">
    <source>
        <dbReference type="Proteomes" id="UP001285354"/>
    </source>
</evidence>
<accession>A0AAD9T7S4</accession>
<dbReference type="Pfam" id="PF03211">
    <property type="entry name" value="Pectate_lyase"/>
    <property type="match status" value="1"/>
</dbReference>
<dbReference type="Gene3D" id="2.160.20.10">
    <property type="entry name" value="Single-stranded right-handed beta-helix, Pectin lyase-like"/>
    <property type="match status" value="1"/>
</dbReference>
<comment type="similarity">
    <text evidence="4 10">Belongs to the polysaccharide lyase 3 family.</text>
</comment>
<comment type="catalytic activity">
    <reaction evidence="1 10">
        <text>Eliminative cleavage of (1-&gt;4)-alpha-D-galacturonan to give oligosaccharides with 4-deoxy-alpha-D-galact-4-enuronosyl groups at their non-reducing ends.</text>
        <dbReference type="EC" id="4.2.2.2"/>
    </reaction>
</comment>
<dbReference type="InterPro" id="IPR011050">
    <property type="entry name" value="Pectin_lyase_fold/virulence"/>
</dbReference>
<dbReference type="PANTHER" id="PTHR33407:SF9">
    <property type="entry name" value="PECTATE LYASE F-RELATED"/>
    <property type="match status" value="1"/>
</dbReference>
<dbReference type="GO" id="GO:0005576">
    <property type="term" value="C:extracellular region"/>
    <property type="evidence" value="ECO:0007669"/>
    <property type="project" value="UniProtKB-SubCell"/>
</dbReference>
<dbReference type="InterPro" id="IPR012334">
    <property type="entry name" value="Pectin_lyas_fold"/>
</dbReference>
<name>A0AAD9T7S4_9HELO</name>
<sequence>MRMAQFLLHPSSQQDSHFTSDIRVFTLAFTSRLVCDIPSTLLSIVHCSTTLKRLRPISTFPFVKMKCSTIQLASLVFSLSVSAAPSFFTRDLEVARNKVVSLPRALEGRANKTTPVSTPTSGGSVPDAAGTTVLDAPQTIAAGGSFDGGMFMFDRGVSCTGQAEGGDDDAVFLIENGGSLSNVIIGPNQIEGIHCFGACTLTNVWWAAVCEDAFTIKTQAADEVTKIIGGGAFGATDKVFQHNGAGTLDINGFTVGKFGKLYRACGNCASSFARHVVMTGIIGTDGDFIAGINVNFGDTATIHESKFSGVKDVCVTFDGVSKGTEPTRLGAGADGTNCIYGTDVAAA</sequence>
<keyword evidence="8 10" id="KW-0456">Lyase</keyword>
<evidence type="ECO:0000256" key="2">
    <source>
        <dbReference type="ARBA" id="ARBA00001913"/>
    </source>
</evidence>
<evidence type="ECO:0000256" key="4">
    <source>
        <dbReference type="ARBA" id="ARBA00006463"/>
    </source>
</evidence>
<evidence type="ECO:0000256" key="10">
    <source>
        <dbReference type="RuleBase" id="RU367009"/>
    </source>
</evidence>
<evidence type="ECO:0000256" key="9">
    <source>
        <dbReference type="ARBA" id="ARBA00025679"/>
    </source>
</evidence>
<keyword evidence="12" id="KW-1185">Reference proteome</keyword>
<reference evidence="11" key="1">
    <citation type="submission" date="2023-06" db="EMBL/GenBank/DDBJ databases">
        <title>Draft genome of Marssonina rosae.</title>
        <authorList>
            <person name="Cheng Q."/>
        </authorList>
    </citation>
    <scope>NUCLEOTIDE SEQUENCE</scope>
    <source>
        <strain evidence="11">R4</strain>
    </source>
</reference>
<evidence type="ECO:0000256" key="6">
    <source>
        <dbReference type="ARBA" id="ARBA00022729"/>
    </source>
</evidence>
<comment type="function">
    <text evidence="9 10">Pectinolytic enzyme consist of four classes of enzymes: pectin lyase, polygalacturonase, pectin methylesterase and rhamnogalacturonase. Among pectinolytic enzymes, pectin lyase is the most important in depolymerization of pectin, since it cleaves internal glycosidic bonds of highly methylated pectins. Favors pectate, the anion, over pectin, the methyl ester.</text>
</comment>
<evidence type="ECO:0000256" key="8">
    <source>
        <dbReference type="ARBA" id="ARBA00023239"/>
    </source>
</evidence>
<dbReference type="Proteomes" id="UP001285354">
    <property type="component" value="Unassembled WGS sequence"/>
</dbReference>
<dbReference type="AlphaFoldDB" id="A0AAD9T7S4"/>
<organism evidence="11 12">
    <name type="scientific">Diplocarpon rosae</name>
    <dbReference type="NCBI Taxonomy" id="946125"/>
    <lineage>
        <taxon>Eukaryota</taxon>
        <taxon>Fungi</taxon>
        <taxon>Dikarya</taxon>
        <taxon>Ascomycota</taxon>
        <taxon>Pezizomycotina</taxon>
        <taxon>Leotiomycetes</taxon>
        <taxon>Helotiales</taxon>
        <taxon>Drepanopezizaceae</taxon>
        <taxon>Diplocarpon</taxon>
    </lineage>
</organism>
<evidence type="ECO:0000313" key="11">
    <source>
        <dbReference type="EMBL" id="KAK2630502.1"/>
    </source>
</evidence>
<dbReference type="EMBL" id="JAUBYV010000001">
    <property type="protein sequence ID" value="KAK2630502.1"/>
    <property type="molecule type" value="Genomic_DNA"/>
</dbReference>
<dbReference type="PANTHER" id="PTHR33407">
    <property type="entry name" value="PECTATE LYASE F-RELATED"/>
    <property type="match status" value="1"/>
</dbReference>
<proteinExistence type="inferred from homology"/>
<gene>
    <name evidence="11" type="ORF">QTJ16_001322</name>
</gene>
<keyword evidence="6" id="KW-0732">Signal</keyword>
<evidence type="ECO:0000256" key="3">
    <source>
        <dbReference type="ARBA" id="ARBA00004613"/>
    </source>
</evidence>
<keyword evidence="5 10" id="KW-0964">Secreted</keyword>